<accession>A0A7W7VWN4</accession>
<proteinExistence type="predicted"/>
<keyword evidence="2" id="KW-0472">Membrane</keyword>
<organism evidence="3 4">
    <name type="scientific">Kitasatospora kifunensis</name>
    <name type="common">Streptomyces kifunensis</name>
    <dbReference type="NCBI Taxonomy" id="58351"/>
    <lineage>
        <taxon>Bacteria</taxon>
        <taxon>Bacillati</taxon>
        <taxon>Actinomycetota</taxon>
        <taxon>Actinomycetes</taxon>
        <taxon>Kitasatosporales</taxon>
        <taxon>Streptomycetaceae</taxon>
        <taxon>Kitasatospora</taxon>
    </lineage>
</organism>
<protein>
    <submittedName>
        <fullName evidence="3">Uncharacterized protein</fullName>
    </submittedName>
</protein>
<dbReference type="RefSeq" id="WP_184938080.1">
    <property type="nucleotide sequence ID" value="NZ_JACHJV010000001.1"/>
</dbReference>
<feature type="transmembrane region" description="Helical" evidence="2">
    <location>
        <begin position="20"/>
        <end position="40"/>
    </location>
</feature>
<gene>
    <name evidence="3" type="ORF">FHR34_004685</name>
</gene>
<reference evidence="3 4" key="1">
    <citation type="submission" date="2020-08" db="EMBL/GenBank/DDBJ databases">
        <title>Sequencing the genomes of 1000 actinobacteria strains.</title>
        <authorList>
            <person name="Klenk H.-P."/>
        </authorList>
    </citation>
    <scope>NUCLEOTIDE SEQUENCE [LARGE SCALE GENOMIC DNA]</scope>
    <source>
        <strain evidence="3 4">DSM 41654</strain>
    </source>
</reference>
<feature type="compositionally biased region" description="Low complexity" evidence="1">
    <location>
        <begin position="221"/>
        <end position="295"/>
    </location>
</feature>
<keyword evidence="2" id="KW-0812">Transmembrane</keyword>
<evidence type="ECO:0000256" key="1">
    <source>
        <dbReference type="SAM" id="MobiDB-lite"/>
    </source>
</evidence>
<dbReference type="EMBL" id="JACHJV010000001">
    <property type="protein sequence ID" value="MBB4925692.1"/>
    <property type="molecule type" value="Genomic_DNA"/>
</dbReference>
<dbReference type="Proteomes" id="UP000540506">
    <property type="component" value="Unassembled WGS sequence"/>
</dbReference>
<dbReference type="AlphaFoldDB" id="A0A7W7VWN4"/>
<feature type="transmembrane region" description="Helical" evidence="2">
    <location>
        <begin position="135"/>
        <end position="154"/>
    </location>
</feature>
<evidence type="ECO:0000313" key="4">
    <source>
        <dbReference type="Proteomes" id="UP000540506"/>
    </source>
</evidence>
<comment type="caution">
    <text evidence="3">The sequence shown here is derived from an EMBL/GenBank/DDBJ whole genome shotgun (WGS) entry which is preliminary data.</text>
</comment>
<feature type="region of interest" description="Disordered" evidence="1">
    <location>
        <begin position="165"/>
        <end position="309"/>
    </location>
</feature>
<name>A0A7W7VWN4_KITKI</name>
<feature type="compositionally biased region" description="Low complexity" evidence="1">
    <location>
        <begin position="192"/>
        <end position="201"/>
    </location>
</feature>
<feature type="transmembrane region" description="Helical" evidence="2">
    <location>
        <begin position="46"/>
        <end position="67"/>
    </location>
</feature>
<evidence type="ECO:0000256" key="2">
    <source>
        <dbReference type="SAM" id="Phobius"/>
    </source>
</evidence>
<feature type="region of interest" description="Disordered" evidence="1">
    <location>
        <begin position="100"/>
        <end position="122"/>
    </location>
</feature>
<keyword evidence="2" id="KW-1133">Transmembrane helix</keyword>
<keyword evidence="4" id="KW-1185">Reference proteome</keyword>
<sequence>MREQSERATAPSTDQGRRRIDLSLAQVAASALAAVVGAVLASELGVYGTIIGAAVVSVGATTGGALFQHLFRRTGEQLREATDRGPGKAVNDLQQVPLTETAPLPSAWRAEAGPSENDWNDSGVFRARRRWSWKTYAAVSALVFVVAMTPILIVEQATGKSVRFMTTGHDDGGNSLLPGGGRSSGDRAPTKPTGGDPAASPSPSPGDGSGAKAGSGGAGASMGPSSSGAATAPATPSGSPSPTPSAGSTPSGTPSAPSTPSPSGASSPSGAPSTPSTPSTGAATPPAVTPPADTSGGAPTGRLGTTPSP</sequence>
<evidence type="ECO:0000313" key="3">
    <source>
        <dbReference type="EMBL" id="MBB4925692.1"/>
    </source>
</evidence>
<feature type="compositionally biased region" description="Gly residues" evidence="1">
    <location>
        <begin position="207"/>
        <end position="220"/>
    </location>
</feature>